<dbReference type="PANTHER" id="PTHR42973">
    <property type="entry name" value="BINDING OXIDOREDUCTASE, PUTATIVE (AFU_ORTHOLOGUE AFUA_1G17690)-RELATED"/>
    <property type="match status" value="1"/>
</dbReference>
<dbReference type="Proteomes" id="UP000008383">
    <property type="component" value="Unassembled WGS sequence"/>
</dbReference>
<organism evidence="7 8">
    <name type="scientific">Trichophyton verrucosum (strain HKI 0517)</name>
    <dbReference type="NCBI Taxonomy" id="663202"/>
    <lineage>
        <taxon>Eukaryota</taxon>
        <taxon>Fungi</taxon>
        <taxon>Dikarya</taxon>
        <taxon>Ascomycota</taxon>
        <taxon>Pezizomycotina</taxon>
        <taxon>Eurotiomycetes</taxon>
        <taxon>Eurotiomycetidae</taxon>
        <taxon>Onygenales</taxon>
        <taxon>Arthrodermataceae</taxon>
        <taxon>Trichophyton</taxon>
    </lineage>
</organism>
<dbReference type="Pfam" id="PF08031">
    <property type="entry name" value="BBE"/>
    <property type="match status" value="1"/>
</dbReference>
<dbReference type="OrthoDB" id="407275at2759"/>
<dbReference type="GO" id="GO:0016491">
    <property type="term" value="F:oxidoreductase activity"/>
    <property type="evidence" value="ECO:0007669"/>
    <property type="project" value="UniProtKB-KW"/>
</dbReference>
<evidence type="ECO:0000259" key="6">
    <source>
        <dbReference type="PROSITE" id="PS51387"/>
    </source>
</evidence>
<dbReference type="GeneID" id="9581641"/>
<accession>D4D072</accession>
<keyword evidence="4" id="KW-0274">FAD</keyword>
<dbReference type="InterPro" id="IPR050416">
    <property type="entry name" value="FAD-linked_Oxidoreductase"/>
</dbReference>
<name>D4D072_TRIVH</name>
<dbReference type="SUPFAM" id="SSF56176">
    <property type="entry name" value="FAD-binding/transporter-associated domain-like"/>
    <property type="match status" value="1"/>
</dbReference>
<comment type="caution">
    <text evidence="7">The sequence shown here is derived from an EMBL/GenBank/DDBJ whole genome shotgun (WGS) entry which is preliminary data.</text>
</comment>
<dbReference type="RefSeq" id="XP_003025405.1">
    <property type="nucleotide sequence ID" value="XM_003025359.1"/>
</dbReference>
<dbReference type="GO" id="GO:0071949">
    <property type="term" value="F:FAD binding"/>
    <property type="evidence" value="ECO:0007669"/>
    <property type="project" value="InterPro"/>
</dbReference>
<evidence type="ECO:0000256" key="1">
    <source>
        <dbReference type="ARBA" id="ARBA00001974"/>
    </source>
</evidence>
<dbReference type="InterPro" id="IPR036318">
    <property type="entry name" value="FAD-bd_PCMH-like_sf"/>
</dbReference>
<evidence type="ECO:0000256" key="4">
    <source>
        <dbReference type="ARBA" id="ARBA00022827"/>
    </source>
</evidence>
<dbReference type="PROSITE" id="PS51387">
    <property type="entry name" value="FAD_PCMH"/>
    <property type="match status" value="1"/>
</dbReference>
<dbReference type="Gene3D" id="3.40.462.20">
    <property type="match status" value="1"/>
</dbReference>
<evidence type="ECO:0000313" key="7">
    <source>
        <dbReference type="EMBL" id="EFE44794.1"/>
    </source>
</evidence>
<dbReference type="Gene3D" id="3.30.465.10">
    <property type="match status" value="1"/>
</dbReference>
<dbReference type="InterPro" id="IPR006094">
    <property type="entry name" value="Oxid_FAD_bind_N"/>
</dbReference>
<dbReference type="Pfam" id="PF01565">
    <property type="entry name" value="FAD_binding_4"/>
    <property type="match status" value="1"/>
</dbReference>
<reference evidence="8" key="1">
    <citation type="journal article" date="2011" name="Genome Biol.">
        <title>Comparative and functional genomics provide insights into the pathogenicity of dermatophytic fungi.</title>
        <authorList>
            <person name="Burmester A."/>
            <person name="Shelest E."/>
            <person name="Gloeckner G."/>
            <person name="Heddergott C."/>
            <person name="Schindler S."/>
            <person name="Staib P."/>
            <person name="Heidel A."/>
            <person name="Felder M."/>
            <person name="Petzold A."/>
            <person name="Szafranski K."/>
            <person name="Feuermann M."/>
            <person name="Pedruzzi I."/>
            <person name="Priebe S."/>
            <person name="Groth M."/>
            <person name="Winkler R."/>
            <person name="Li W."/>
            <person name="Kniemeyer O."/>
            <person name="Schroeckh V."/>
            <person name="Hertweck C."/>
            <person name="Hube B."/>
            <person name="White T.C."/>
            <person name="Platzer M."/>
            <person name="Guthke R."/>
            <person name="Heitman J."/>
            <person name="Woestemeyer J."/>
            <person name="Zipfel P.F."/>
            <person name="Monod M."/>
            <person name="Brakhage A.A."/>
        </authorList>
    </citation>
    <scope>NUCLEOTIDE SEQUENCE [LARGE SCALE GENOMIC DNA]</scope>
    <source>
        <strain evidence="8">HKI 0517</strain>
    </source>
</reference>
<sequence>MDQVILSDNHTAIIQPGARLGHVSVELFNQGRRAIPHGTCPGRVGISGHVLHGGYGRASRTHGLTLDWLKSAKVILSDGSIAYCSATDNTDLFWAIRGAGSSFGIVTEFEFDTFMPPENVTVFAIDMPWSESGVAESLKAVQSLSLTAREELNLAFDVTASSQAIRGLYFGDEHGLVQALQPLLTNLKTQLSDIKSVDWLEGLEYFAEGEPLVRPQPYNVINALVSTLFTNINDTNARHSWDVLFELHGGPKSAVSQTDLAATSYAQRDKVLLWQLNAFGENGKLPRESFVFLKQITDSVTQSMADGDWGMYANSIDTQLDGNTAQKLYWGDNLPRLRKIKARLDPSNVFWNPQGISPSA</sequence>
<gene>
    <name evidence="7" type="ORF">TRV_00466</name>
</gene>
<dbReference type="InterPro" id="IPR016169">
    <property type="entry name" value="FAD-bd_PCMH_sub2"/>
</dbReference>
<evidence type="ECO:0000256" key="5">
    <source>
        <dbReference type="ARBA" id="ARBA00023002"/>
    </source>
</evidence>
<dbReference type="PANTHER" id="PTHR42973:SF39">
    <property type="entry name" value="FAD-BINDING PCMH-TYPE DOMAIN-CONTAINING PROTEIN"/>
    <property type="match status" value="1"/>
</dbReference>
<proteinExistence type="inferred from homology"/>
<comment type="cofactor">
    <cofactor evidence="1">
        <name>FAD</name>
        <dbReference type="ChEBI" id="CHEBI:57692"/>
    </cofactor>
</comment>
<protein>
    <submittedName>
        <fullName evidence="7">Isoamyl alcohol oxidase, putative</fullName>
    </submittedName>
</protein>
<keyword evidence="5" id="KW-0560">Oxidoreductase</keyword>
<dbReference type="HOGENOM" id="CLU_018354_10_1_1"/>
<dbReference type="InterPro" id="IPR016166">
    <property type="entry name" value="FAD-bd_PCMH"/>
</dbReference>
<evidence type="ECO:0000256" key="3">
    <source>
        <dbReference type="ARBA" id="ARBA00022630"/>
    </source>
</evidence>
<keyword evidence="8" id="KW-1185">Reference proteome</keyword>
<keyword evidence="3" id="KW-0285">Flavoprotein</keyword>
<comment type="similarity">
    <text evidence="2">Belongs to the oxygen-dependent FAD-linked oxidoreductase family.</text>
</comment>
<dbReference type="AlphaFoldDB" id="D4D072"/>
<evidence type="ECO:0000313" key="8">
    <source>
        <dbReference type="Proteomes" id="UP000008383"/>
    </source>
</evidence>
<feature type="domain" description="FAD-binding PCMH-type" evidence="6">
    <location>
        <begin position="1"/>
        <end position="116"/>
    </location>
</feature>
<dbReference type="KEGG" id="tve:TRV_00466"/>
<evidence type="ECO:0000256" key="2">
    <source>
        <dbReference type="ARBA" id="ARBA00005466"/>
    </source>
</evidence>
<dbReference type="EMBL" id="ACYE01000022">
    <property type="protein sequence ID" value="EFE44794.1"/>
    <property type="molecule type" value="Genomic_DNA"/>
</dbReference>
<dbReference type="InterPro" id="IPR012951">
    <property type="entry name" value="BBE"/>
</dbReference>